<dbReference type="Proteomes" id="UP000256326">
    <property type="component" value="Unassembled WGS sequence"/>
</dbReference>
<gene>
    <name evidence="1" type="ORF">DRF58_10230</name>
</gene>
<protein>
    <submittedName>
        <fullName evidence="1">Type II toxin-antitoxin system RelE/ParE family toxin</fullName>
    </submittedName>
</protein>
<dbReference type="Gene3D" id="3.30.2310.20">
    <property type="entry name" value="RelE-like"/>
    <property type="match status" value="1"/>
</dbReference>
<dbReference type="EMBL" id="QNUG01000019">
    <property type="protein sequence ID" value="REC70183.1"/>
    <property type="molecule type" value="Genomic_DNA"/>
</dbReference>
<dbReference type="AlphaFoldDB" id="A0A3D9CWP0"/>
<dbReference type="InterPro" id="IPR035093">
    <property type="entry name" value="RelE/ParE_toxin_dom_sf"/>
</dbReference>
<name>A0A3D9CWP0_9FLAO</name>
<comment type="caution">
    <text evidence="1">The sequence shown here is derived from an EMBL/GenBank/DDBJ whole genome shotgun (WGS) entry which is preliminary data.</text>
</comment>
<accession>A0A3D9CWP0</accession>
<proteinExistence type="predicted"/>
<evidence type="ECO:0000313" key="2">
    <source>
        <dbReference type="Proteomes" id="UP000256326"/>
    </source>
</evidence>
<organism evidence="1 2">
    <name type="scientific">Epilithonimonas hispanica</name>
    <dbReference type="NCBI Taxonomy" id="358687"/>
    <lineage>
        <taxon>Bacteria</taxon>
        <taxon>Pseudomonadati</taxon>
        <taxon>Bacteroidota</taxon>
        <taxon>Flavobacteriia</taxon>
        <taxon>Flavobacteriales</taxon>
        <taxon>Weeksellaceae</taxon>
        <taxon>Chryseobacterium group</taxon>
        <taxon>Epilithonimonas</taxon>
    </lineage>
</organism>
<reference evidence="1 2" key="1">
    <citation type="journal article" date="2006" name="Int. J. Syst. Evol. Microbiol.">
        <title>Chryseobacterium hispanicum sp. nov., isolated from the drinking water distribution system of Sevilla, Spain.</title>
        <authorList>
            <person name="Gallego V."/>
            <person name="Garcia M.T."/>
            <person name="Ventosa A."/>
        </authorList>
    </citation>
    <scope>NUCLEOTIDE SEQUENCE [LARGE SCALE GENOMIC DNA]</scope>
    <source>
        <strain evidence="1 2">KCTC 22104</strain>
    </source>
</reference>
<sequence>MYKVIWSDDAESDYYNTLVFWTKHNKSNSYSIKLIANVERKINYLIQNPNSGIATNFHNTYKVPILKYFSLYYRLSEQTIEIIAFWDNRRNPENLEL</sequence>
<dbReference type="RefSeq" id="WP_116035189.1">
    <property type="nucleotide sequence ID" value="NZ_JBHLVV010000107.1"/>
</dbReference>
<keyword evidence="2" id="KW-1185">Reference proteome</keyword>
<dbReference type="OrthoDB" id="1098070at2"/>
<evidence type="ECO:0000313" key="1">
    <source>
        <dbReference type="EMBL" id="REC70183.1"/>
    </source>
</evidence>